<feature type="binding site" evidence="8">
    <location>
        <position position="110"/>
    </location>
    <ligand>
        <name>carbamoyl phosphate</name>
        <dbReference type="ChEBI" id="CHEBI:58228"/>
    </ligand>
</feature>
<evidence type="ECO:0000313" key="12">
    <source>
        <dbReference type="Proteomes" id="UP000238218"/>
    </source>
</evidence>
<proteinExistence type="inferred from homology"/>
<feature type="domain" description="Aspartate/ornithine carbamoyltransferase carbamoyl-P binding" evidence="10">
    <location>
        <begin position="15"/>
        <end position="150"/>
    </location>
</feature>
<dbReference type="SUPFAM" id="SSF53671">
    <property type="entry name" value="Aspartate/ornithine carbamoyltransferase"/>
    <property type="match status" value="1"/>
</dbReference>
<dbReference type="Gene3D" id="3.40.50.1370">
    <property type="entry name" value="Aspartate/ornithine carbamoyltransferase"/>
    <property type="match status" value="2"/>
</dbReference>
<dbReference type="PANTHER" id="PTHR45753:SF3">
    <property type="entry name" value="ORNITHINE TRANSCARBAMYLASE, MITOCHONDRIAL"/>
    <property type="match status" value="1"/>
</dbReference>
<name>A0ABX5F8G5_9CHRO</name>
<comment type="catalytic activity">
    <reaction evidence="7 8">
        <text>carbamoyl phosphate + L-ornithine = L-citrulline + phosphate + H(+)</text>
        <dbReference type="Rhea" id="RHEA:19513"/>
        <dbReference type="ChEBI" id="CHEBI:15378"/>
        <dbReference type="ChEBI" id="CHEBI:43474"/>
        <dbReference type="ChEBI" id="CHEBI:46911"/>
        <dbReference type="ChEBI" id="CHEBI:57743"/>
        <dbReference type="ChEBI" id="CHEBI:58228"/>
        <dbReference type="EC" id="2.1.3.3"/>
    </reaction>
</comment>
<comment type="subcellular location">
    <subcellularLocation>
        <location evidence="8">Cytoplasm</location>
    </subcellularLocation>
</comment>
<evidence type="ECO:0000256" key="4">
    <source>
        <dbReference type="ARBA" id="ARBA00016634"/>
    </source>
</evidence>
<feature type="binding site" evidence="8">
    <location>
        <begin position="239"/>
        <end position="240"/>
    </location>
    <ligand>
        <name>L-ornithine</name>
        <dbReference type="ChEBI" id="CHEBI:46911"/>
    </ligand>
</feature>
<evidence type="ECO:0000256" key="2">
    <source>
        <dbReference type="ARBA" id="ARBA00007805"/>
    </source>
</evidence>
<dbReference type="NCBIfam" id="NF001986">
    <property type="entry name" value="PRK00779.1"/>
    <property type="match status" value="1"/>
</dbReference>
<dbReference type="InterPro" id="IPR036901">
    <property type="entry name" value="Asp/Orn_carbamoylTrfase_sf"/>
</dbReference>
<keyword evidence="5" id="KW-0055">Arginine biosynthesis</keyword>
<dbReference type="PROSITE" id="PS00097">
    <property type="entry name" value="CARBAMOYLTRANSFERASE"/>
    <property type="match status" value="1"/>
</dbReference>
<dbReference type="PRINTS" id="PR00100">
    <property type="entry name" value="AOTCASE"/>
</dbReference>
<protein>
    <recommendedName>
        <fullName evidence="4 8">Ornithine carbamoyltransferase</fullName>
        <shortName evidence="8">OTCase</shortName>
        <ecNumber evidence="3 8">2.1.3.3</ecNumber>
    </recommendedName>
</protein>
<reference evidence="11 12" key="1">
    <citation type="submission" date="2018-03" db="EMBL/GenBank/DDBJ databases">
        <title>The ancient ancestry and fast evolution of plastids.</title>
        <authorList>
            <person name="Moore K.R."/>
            <person name="Magnabosco C."/>
            <person name="Momper L."/>
            <person name="Gold D.A."/>
            <person name="Bosak T."/>
            <person name="Fournier G.P."/>
        </authorList>
    </citation>
    <scope>NUCLEOTIDE SEQUENCE [LARGE SCALE GENOMIC DNA]</scope>
    <source>
        <strain evidence="11 12">CCALA 015</strain>
    </source>
</reference>
<dbReference type="InterPro" id="IPR006130">
    <property type="entry name" value="Asp/Orn_carbamoylTrfase"/>
</dbReference>
<feature type="binding site" evidence="8">
    <location>
        <begin position="137"/>
        <end position="140"/>
    </location>
    <ligand>
        <name>carbamoyl phosphate</name>
        <dbReference type="ChEBI" id="CHEBI:58228"/>
    </ligand>
</feature>
<accession>A0ABX5F8G5</accession>
<evidence type="ECO:0000256" key="8">
    <source>
        <dbReference type="HAMAP-Rule" id="MF_01109"/>
    </source>
</evidence>
<feature type="domain" description="Aspartate/ornithine carbamoyltransferase Asp/Orn-binding" evidence="9">
    <location>
        <begin position="161"/>
        <end position="313"/>
    </location>
</feature>
<dbReference type="Pfam" id="PF02729">
    <property type="entry name" value="OTCace_N"/>
    <property type="match status" value="1"/>
</dbReference>
<feature type="binding site" evidence="8">
    <location>
        <position position="235"/>
    </location>
    <ligand>
        <name>L-ornithine</name>
        <dbReference type="ChEBI" id="CHEBI:46911"/>
    </ligand>
</feature>
<comment type="caution">
    <text evidence="11">The sequence shown here is derived from an EMBL/GenBank/DDBJ whole genome shotgun (WGS) entry which is preliminary data.</text>
</comment>
<dbReference type="EC" id="2.1.3.3" evidence="3 8"/>
<evidence type="ECO:0000256" key="3">
    <source>
        <dbReference type="ARBA" id="ARBA00013007"/>
    </source>
</evidence>
<evidence type="ECO:0000256" key="1">
    <source>
        <dbReference type="ARBA" id="ARBA00004975"/>
    </source>
</evidence>
<dbReference type="RefSeq" id="WP_106220656.1">
    <property type="nucleotide sequence ID" value="NZ_PVWP01000004.1"/>
</dbReference>
<dbReference type="EMBL" id="PVWP01000004">
    <property type="protein sequence ID" value="PSB37943.1"/>
    <property type="molecule type" value="Genomic_DNA"/>
</dbReference>
<keyword evidence="8" id="KW-0963">Cytoplasm</keyword>
<feature type="binding site" evidence="8">
    <location>
        <begin position="59"/>
        <end position="62"/>
    </location>
    <ligand>
        <name>carbamoyl phosphate</name>
        <dbReference type="ChEBI" id="CHEBI:58228"/>
    </ligand>
</feature>
<gene>
    <name evidence="11" type="primary">argF</name>
    <name evidence="11" type="ORF">C7B81_07545</name>
</gene>
<evidence type="ECO:0000256" key="5">
    <source>
        <dbReference type="ARBA" id="ARBA00022571"/>
    </source>
</evidence>
<dbReference type="InterPro" id="IPR024904">
    <property type="entry name" value="OTCase_ArgI"/>
</dbReference>
<evidence type="ECO:0000259" key="10">
    <source>
        <dbReference type="Pfam" id="PF02729"/>
    </source>
</evidence>
<evidence type="ECO:0000259" key="9">
    <source>
        <dbReference type="Pfam" id="PF00185"/>
    </source>
</evidence>
<keyword evidence="12" id="KW-1185">Reference proteome</keyword>
<dbReference type="Pfam" id="PF00185">
    <property type="entry name" value="OTCace"/>
    <property type="match status" value="1"/>
</dbReference>
<dbReference type="NCBIfam" id="TIGR00658">
    <property type="entry name" value="orni_carb_tr"/>
    <property type="match status" value="1"/>
</dbReference>
<feature type="binding site" evidence="8">
    <location>
        <begin position="275"/>
        <end position="276"/>
    </location>
    <ligand>
        <name>carbamoyl phosphate</name>
        <dbReference type="ChEBI" id="CHEBI:58228"/>
    </ligand>
</feature>
<feature type="binding site" evidence="8">
    <location>
        <position position="172"/>
    </location>
    <ligand>
        <name>L-ornithine</name>
        <dbReference type="ChEBI" id="CHEBI:46911"/>
    </ligand>
</feature>
<comment type="similarity">
    <text evidence="2 8">Belongs to the aspartate/ornithine carbamoyltransferase superfamily. OTCase family.</text>
</comment>
<dbReference type="InterPro" id="IPR006131">
    <property type="entry name" value="Asp_carbamoyltransf_Asp/Orn-bd"/>
</dbReference>
<dbReference type="HAMAP" id="MF_01109">
    <property type="entry name" value="OTCase"/>
    <property type="match status" value="1"/>
</dbReference>
<dbReference type="InterPro" id="IPR002292">
    <property type="entry name" value="Orn/put_carbamltrans"/>
</dbReference>
<feature type="binding site" evidence="8">
    <location>
        <position position="303"/>
    </location>
    <ligand>
        <name>carbamoyl phosphate</name>
        <dbReference type="ChEBI" id="CHEBI:58228"/>
    </ligand>
</feature>
<dbReference type="PRINTS" id="PR00102">
    <property type="entry name" value="OTCASE"/>
</dbReference>
<keyword evidence="5" id="KW-0028">Amino-acid biosynthesis</keyword>
<feature type="binding site" evidence="8">
    <location>
        <position position="86"/>
    </location>
    <ligand>
        <name>carbamoyl phosphate</name>
        <dbReference type="ChEBI" id="CHEBI:58228"/>
    </ligand>
</feature>
<dbReference type="InterPro" id="IPR006132">
    <property type="entry name" value="Asp/Orn_carbamoyltranf_P-bd"/>
</dbReference>
<organism evidence="11 12">
    <name type="scientific">Aphanothece cf. minutissima CCALA 015</name>
    <dbReference type="NCBI Taxonomy" id="2107695"/>
    <lineage>
        <taxon>Bacteria</taxon>
        <taxon>Bacillati</taxon>
        <taxon>Cyanobacteriota</taxon>
        <taxon>Cyanophyceae</taxon>
        <taxon>Oscillatoriophycideae</taxon>
        <taxon>Chroococcales</taxon>
        <taxon>Aphanothecaceae</taxon>
        <taxon>Aphanothece</taxon>
    </lineage>
</organism>
<dbReference type="Proteomes" id="UP000238218">
    <property type="component" value="Unassembled WGS sequence"/>
</dbReference>
<comment type="pathway">
    <text evidence="1">Amino-acid biosynthesis; L-arginine biosynthesis; L-arginine from L-ornithine and carbamoyl phosphate: step 1/3.</text>
</comment>
<evidence type="ECO:0000256" key="6">
    <source>
        <dbReference type="ARBA" id="ARBA00022679"/>
    </source>
</evidence>
<evidence type="ECO:0000313" key="11">
    <source>
        <dbReference type="EMBL" id="PSB37943.1"/>
    </source>
</evidence>
<keyword evidence="6 8" id="KW-0808">Transferase</keyword>
<dbReference type="PANTHER" id="PTHR45753">
    <property type="entry name" value="ORNITHINE CARBAMOYLTRANSFERASE, MITOCHONDRIAL"/>
    <property type="match status" value="1"/>
</dbReference>
<evidence type="ECO:0000256" key="7">
    <source>
        <dbReference type="ARBA" id="ARBA00048772"/>
    </source>
</evidence>
<sequence length="320" mass="33850">MVSPSAPLAALRGGDLLSSADLDGPQTLALLELARQLKSGERRIDLSGRVLGLIFSKASTRTRVSFIVAMARLGGQTIDLNPAVTQVGRGEPIADTARVLSRYCDALAIRTFAQEDLVDYAHWASIPVINALTDLEHPCQALADALTIQERFGHGPTDLHGLTLAYVGDGNNMAHSLMLVGALLGMDVRIGSPDGFAPSPAVVSQARSLAGGRSSISVLQDPVATARGAHVLYTDVWASMGQEEEQAQRERAFAGWCLDEDLLAEADPRAIVLHCLPAHRGEEISAGVIEGAASRVFDQAENRLHVQQALLATLLGGVGD</sequence>